<dbReference type="RefSeq" id="WP_136356119.1">
    <property type="nucleotide sequence ID" value="NZ_SSNY01000004.1"/>
</dbReference>
<dbReference type="SMART" id="SM00382">
    <property type="entry name" value="AAA"/>
    <property type="match status" value="1"/>
</dbReference>
<evidence type="ECO:0000256" key="3">
    <source>
        <dbReference type="ARBA" id="ARBA00022741"/>
    </source>
</evidence>
<evidence type="ECO:0000256" key="4">
    <source>
        <dbReference type="ARBA" id="ARBA00022840"/>
    </source>
</evidence>
<comment type="similarity">
    <text evidence="1">Belongs to the ABC transporter superfamily.</text>
</comment>
<evidence type="ECO:0000256" key="1">
    <source>
        <dbReference type="ARBA" id="ARBA00005417"/>
    </source>
</evidence>
<dbReference type="GO" id="GO:0005524">
    <property type="term" value="F:ATP binding"/>
    <property type="evidence" value="ECO:0007669"/>
    <property type="project" value="UniProtKB-KW"/>
</dbReference>
<dbReference type="InterPro" id="IPR003439">
    <property type="entry name" value="ABC_transporter-like_ATP-bd"/>
</dbReference>
<evidence type="ECO:0000256" key="2">
    <source>
        <dbReference type="ARBA" id="ARBA00022448"/>
    </source>
</evidence>
<dbReference type="Pfam" id="PF08402">
    <property type="entry name" value="TOBE_2"/>
    <property type="match status" value="1"/>
</dbReference>
<dbReference type="EMBL" id="SSNY01000004">
    <property type="protein sequence ID" value="THF57793.1"/>
    <property type="molecule type" value="Genomic_DNA"/>
</dbReference>
<dbReference type="InterPro" id="IPR050093">
    <property type="entry name" value="ABC_SmlMolc_Importer"/>
</dbReference>
<dbReference type="Pfam" id="PF00005">
    <property type="entry name" value="ABC_tran"/>
    <property type="match status" value="1"/>
</dbReference>
<dbReference type="SUPFAM" id="SSF50331">
    <property type="entry name" value="MOP-like"/>
    <property type="match status" value="1"/>
</dbReference>
<dbReference type="PANTHER" id="PTHR42781">
    <property type="entry name" value="SPERMIDINE/PUTRESCINE IMPORT ATP-BINDING PROTEIN POTA"/>
    <property type="match status" value="1"/>
</dbReference>
<reference evidence="6 7" key="1">
    <citation type="submission" date="2019-04" db="EMBL/GenBank/DDBJ databases">
        <title>Mesorhizobium composti sp. nov., isolated from compost.</title>
        <authorList>
            <person name="Lin S.-Y."/>
            <person name="Hameed A."/>
            <person name="Hsieh Y.-T."/>
            <person name="Young C.-C."/>
        </authorList>
    </citation>
    <scope>NUCLEOTIDE SEQUENCE [LARGE SCALE GENOMIC DNA]</scope>
    <source>
        <strain evidence="6 7">CC-YTH430</strain>
    </source>
</reference>
<dbReference type="SUPFAM" id="SSF52540">
    <property type="entry name" value="P-loop containing nucleoside triphosphate hydrolases"/>
    <property type="match status" value="1"/>
</dbReference>
<name>A0ABY2QAM3_9HYPH</name>
<evidence type="ECO:0000313" key="6">
    <source>
        <dbReference type="EMBL" id="THF57793.1"/>
    </source>
</evidence>
<dbReference type="Gene3D" id="2.40.50.100">
    <property type="match status" value="1"/>
</dbReference>
<evidence type="ECO:0000313" key="7">
    <source>
        <dbReference type="Proteomes" id="UP000306441"/>
    </source>
</evidence>
<keyword evidence="7" id="KW-1185">Reference proteome</keyword>
<dbReference type="PROSITE" id="PS50893">
    <property type="entry name" value="ABC_TRANSPORTER_2"/>
    <property type="match status" value="1"/>
</dbReference>
<dbReference type="InterPro" id="IPR013611">
    <property type="entry name" value="Transp-assoc_OB_typ2"/>
</dbReference>
<feature type="domain" description="ABC transporter" evidence="5">
    <location>
        <begin position="6"/>
        <end position="241"/>
    </location>
</feature>
<sequence length="376" mass="39894">MGTHIVQLERATKAFALPEGGTITALHGIDLDVERNEFLTLLGPSGCGKTTLLHAISGFVQLDAGKVRIDGDDVSDRPPHRRPVNTVFQNYALFPHMNVGNNVGYALDIAGTERKERNQRVGAALELVGLAGLENRLPRQLSGGQQQRVALARAIIARPKLLLLDEPLSALDRNLRQAMQIELKTLQAELGISFIFVTHDQEEALTMSDRLAVLNKGVIQQIDTSRTVYDRPTNAFVASFIGASNLFEGTAARSGGNTLIATADGLRIEAACSGGWKPGDGAAATALIRPEQFSLVGPGAKGPTIGIDIEQVVFTGLNFQIHGHTPSGRRIVAIIAAVRQADVASAEADGKARLGYDPAAVHLLPDDGTAAAEMAA</sequence>
<dbReference type="InterPro" id="IPR008995">
    <property type="entry name" value="Mo/tungstate-bd_C_term_dom"/>
</dbReference>
<gene>
    <name evidence="6" type="ORF">E6C48_08585</name>
</gene>
<dbReference type="Proteomes" id="UP000306441">
    <property type="component" value="Unassembled WGS sequence"/>
</dbReference>
<proteinExistence type="inferred from homology"/>
<dbReference type="PANTHER" id="PTHR42781:SF4">
    <property type="entry name" value="SPERMIDINE_PUTRESCINE IMPORT ATP-BINDING PROTEIN POTA"/>
    <property type="match status" value="1"/>
</dbReference>
<dbReference type="InterPro" id="IPR003593">
    <property type="entry name" value="AAA+_ATPase"/>
</dbReference>
<keyword evidence="3" id="KW-0547">Nucleotide-binding</keyword>
<dbReference type="PROSITE" id="PS00211">
    <property type="entry name" value="ABC_TRANSPORTER_1"/>
    <property type="match status" value="1"/>
</dbReference>
<protein>
    <submittedName>
        <fullName evidence="6">ABC transporter ATP-binding protein</fullName>
    </submittedName>
</protein>
<organism evidence="6 7">
    <name type="scientific">Ollibium composti</name>
    <dbReference type="NCBI Taxonomy" id="2675109"/>
    <lineage>
        <taxon>Bacteria</taxon>
        <taxon>Pseudomonadati</taxon>
        <taxon>Pseudomonadota</taxon>
        <taxon>Alphaproteobacteria</taxon>
        <taxon>Hyphomicrobiales</taxon>
        <taxon>Phyllobacteriaceae</taxon>
        <taxon>Ollibium</taxon>
    </lineage>
</organism>
<dbReference type="Gene3D" id="3.40.50.300">
    <property type="entry name" value="P-loop containing nucleotide triphosphate hydrolases"/>
    <property type="match status" value="1"/>
</dbReference>
<keyword evidence="2" id="KW-0813">Transport</keyword>
<evidence type="ECO:0000259" key="5">
    <source>
        <dbReference type="PROSITE" id="PS50893"/>
    </source>
</evidence>
<dbReference type="InterPro" id="IPR017871">
    <property type="entry name" value="ABC_transporter-like_CS"/>
</dbReference>
<keyword evidence="4 6" id="KW-0067">ATP-binding</keyword>
<accession>A0ABY2QAM3</accession>
<dbReference type="InterPro" id="IPR027417">
    <property type="entry name" value="P-loop_NTPase"/>
</dbReference>
<comment type="caution">
    <text evidence="6">The sequence shown here is derived from an EMBL/GenBank/DDBJ whole genome shotgun (WGS) entry which is preliminary data.</text>
</comment>